<protein>
    <submittedName>
        <fullName evidence="1">Uncharacterized protein</fullName>
    </submittedName>
</protein>
<name>A0AA38PBC0_9AGAR</name>
<dbReference type="AlphaFoldDB" id="A0AA38PBC0"/>
<keyword evidence="2" id="KW-1185">Reference proteome</keyword>
<gene>
    <name evidence="1" type="ORF">F5878DRAFT_616122</name>
</gene>
<dbReference type="Proteomes" id="UP001163846">
    <property type="component" value="Unassembled WGS sequence"/>
</dbReference>
<dbReference type="EMBL" id="MU806122">
    <property type="protein sequence ID" value="KAJ3839533.1"/>
    <property type="molecule type" value="Genomic_DNA"/>
</dbReference>
<accession>A0AA38PBC0</accession>
<sequence length="68" mass="7550">MKTLTNKPLPTGICGYTHTGPSNLLTELFILTFPHSQCTHVGSYIIRLLMHYALNIPDKGGLGLRRVQ</sequence>
<organism evidence="1 2">
    <name type="scientific">Lentinula raphanica</name>
    <dbReference type="NCBI Taxonomy" id="153919"/>
    <lineage>
        <taxon>Eukaryota</taxon>
        <taxon>Fungi</taxon>
        <taxon>Dikarya</taxon>
        <taxon>Basidiomycota</taxon>
        <taxon>Agaricomycotina</taxon>
        <taxon>Agaricomycetes</taxon>
        <taxon>Agaricomycetidae</taxon>
        <taxon>Agaricales</taxon>
        <taxon>Marasmiineae</taxon>
        <taxon>Omphalotaceae</taxon>
        <taxon>Lentinula</taxon>
    </lineage>
</organism>
<reference evidence="1" key="1">
    <citation type="submission" date="2022-08" db="EMBL/GenBank/DDBJ databases">
        <authorList>
            <consortium name="DOE Joint Genome Institute"/>
            <person name="Min B."/>
            <person name="Riley R."/>
            <person name="Sierra-Patev S."/>
            <person name="Naranjo-Ortiz M."/>
            <person name="Looney B."/>
            <person name="Konkel Z."/>
            <person name="Slot J.C."/>
            <person name="Sakamoto Y."/>
            <person name="Steenwyk J.L."/>
            <person name="Rokas A."/>
            <person name="Carro J."/>
            <person name="Camarero S."/>
            <person name="Ferreira P."/>
            <person name="Molpeceres G."/>
            <person name="Ruiz-Duenas F.J."/>
            <person name="Serrano A."/>
            <person name="Henrissat B."/>
            <person name="Drula E."/>
            <person name="Hughes K.W."/>
            <person name="Mata J.L."/>
            <person name="Ishikawa N.K."/>
            <person name="Vargas-Isla R."/>
            <person name="Ushijima S."/>
            <person name="Smith C.A."/>
            <person name="Ahrendt S."/>
            <person name="Andreopoulos W."/>
            <person name="He G."/>
            <person name="Labutti K."/>
            <person name="Lipzen A."/>
            <person name="Ng V."/>
            <person name="Sandor L."/>
            <person name="Barry K."/>
            <person name="Martinez A.T."/>
            <person name="Xiao Y."/>
            <person name="Gibbons J.G."/>
            <person name="Terashima K."/>
            <person name="Hibbett D.S."/>
            <person name="Grigoriev I.V."/>
        </authorList>
    </citation>
    <scope>NUCLEOTIDE SEQUENCE</scope>
    <source>
        <strain evidence="1">TFB9207</strain>
    </source>
</reference>
<evidence type="ECO:0000313" key="2">
    <source>
        <dbReference type="Proteomes" id="UP001163846"/>
    </source>
</evidence>
<evidence type="ECO:0000313" key="1">
    <source>
        <dbReference type="EMBL" id="KAJ3839533.1"/>
    </source>
</evidence>
<comment type="caution">
    <text evidence="1">The sequence shown here is derived from an EMBL/GenBank/DDBJ whole genome shotgun (WGS) entry which is preliminary data.</text>
</comment>
<proteinExistence type="predicted"/>